<dbReference type="AlphaFoldDB" id="A0AB73MK75"/>
<sequence>MGTLTFQVVSLLVVSFYKDFTYRVFNSFFLKNSTWLFLICYCNSGHFPLLALHKKGEVYA</sequence>
<accession>A0AB73MK75</accession>
<evidence type="ECO:0000313" key="1">
    <source>
        <dbReference type="EMBL" id="ONF89946.1"/>
    </source>
</evidence>
<dbReference type="Proteomes" id="UP000189337">
    <property type="component" value="Unassembled WGS sequence"/>
</dbReference>
<proteinExistence type="predicted"/>
<gene>
    <name evidence="1" type="ORF">BWD14_20025</name>
</gene>
<name>A0AB73MK75_9LEPT</name>
<evidence type="ECO:0000313" key="2">
    <source>
        <dbReference type="Proteomes" id="UP000189337"/>
    </source>
</evidence>
<dbReference type="EMBL" id="MTSU01000045">
    <property type="protein sequence ID" value="ONF89946.1"/>
    <property type="molecule type" value="Genomic_DNA"/>
</dbReference>
<comment type="caution">
    <text evidence="1">The sequence shown here is derived from an EMBL/GenBank/DDBJ whole genome shotgun (WGS) entry which is preliminary data.</text>
</comment>
<reference evidence="1 2" key="1">
    <citation type="submission" date="2017-01" db="EMBL/GenBank/DDBJ databases">
        <title>Comparative genomic analysis of Brazilian Leptospira santarosai.</title>
        <authorList>
            <person name="Moreno L.Z."/>
            <person name="Miraglia F."/>
            <person name="Kremer F.S."/>
            <person name="Eslabao M.R."/>
            <person name="Lilenbaum W."/>
            <person name="Dellagostin O.A."/>
            <person name="Moreno A.M."/>
        </authorList>
    </citation>
    <scope>NUCLEOTIDE SEQUENCE [LARGE SCALE GENOMIC DNA]</scope>
    <source>
        <strain evidence="1 2">M52/8-19</strain>
    </source>
</reference>
<organism evidence="1 2">
    <name type="scientific">Leptospira santarosai</name>
    <dbReference type="NCBI Taxonomy" id="28183"/>
    <lineage>
        <taxon>Bacteria</taxon>
        <taxon>Pseudomonadati</taxon>
        <taxon>Spirochaetota</taxon>
        <taxon>Spirochaetia</taxon>
        <taxon>Leptospirales</taxon>
        <taxon>Leptospiraceae</taxon>
        <taxon>Leptospira</taxon>
    </lineage>
</organism>
<protein>
    <submittedName>
        <fullName evidence="1">Uncharacterized protein</fullName>
    </submittedName>
</protein>